<proteinExistence type="predicted"/>
<sequence length="133" mass="14031">MADEHMSPSAALLTDTGCSVGVCIVLEKQADQETLASKSKLEAYLRATSIAHEDVAAYPFQGPNGKAPLVAMPSGEKVPDSLSIVRHLKATGLSKDLDAGLRPAQHGWKTCSRKGLGVLWTPSLRTGENTFAG</sequence>
<evidence type="ECO:0000313" key="3">
    <source>
        <dbReference type="Proteomes" id="UP000305948"/>
    </source>
</evidence>
<dbReference type="OrthoDB" id="5809458at2759"/>
<reference evidence="2 3" key="1">
    <citation type="journal article" date="2019" name="Nat. Ecol. Evol.">
        <title>Megaphylogeny resolves global patterns of mushroom evolution.</title>
        <authorList>
            <person name="Varga T."/>
            <person name="Krizsan K."/>
            <person name="Foldi C."/>
            <person name="Dima B."/>
            <person name="Sanchez-Garcia M."/>
            <person name="Sanchez-Ramirez S."/>
            <person name="Szollosi G.J."/>
            <person name="Szarkandi J.G."/>
            <person name="Papp V."/>
            <person name="Albert L."/>
            <person name="Andreopoulos W."/>
            <person name="Angelini C."/>
            <person name="Antonin V."/>
            <person name="Barry K.W."/>
            <person name="Bougher N.L."/>
            <person name="Buchanan P."/>
            <person name="Buyck B."/>
            <person name="Bense V."/>
            <person name="Catcheside P."/>
            <person name="Chovatia M."/>
            <person name="Cooper J."/>
            <person name="Damon W."/>
            <person name="Desjardin D."/>
            <person name="Finy P."/>
            <person name="Geml J."/>
            <person name="Haridas S."/>
            <person name="Hughes K."/>
            <person name="Justo A."/>
            <person name="Karasinski D."/>
            <person name="Kautmanova I."/>
            <person name="Kiss B."/>
            <person name="Kocsube S."/>
            <person name="Kotiranta H."/>
            <person name="LaButti K.M."/>
            <person name="Lechner B.E."/>
            <person name="Liimatainen K."/>
            <person name="Lipzen A."/>
            <person name="Lukacs Z."/>
            <person name="Mihaltcheva S."/>
            <person name="Morgado L.N."/>
            <person name="Niskanen T."/>
            <person name="Noordeloos M.E."/>
            <person name="Ohm R.A."/>
            <person name="Ortiz-Santana B."/>
            <person name="Ovrebo C."/>
            <person name="Racz N."/>
            <person name="Riley R."/>
            <person name="Savchenko A."/>
            <person name="Shiryaev A."/>
            <person name="Soop K."/>
            <person name="Spirin V."/>
            <person name="Szebenyi C."/>
            <person name="Tomsovsky M."/>
            <person name="Tulloss R.E."/>
            <person name="Uehling J."/>
            <person name="Grigoriev I.V."/>
            <person name="Vagvolgyi C."/>
            <person name="Papp T."/>
            <person name="Martin F.M."/>
            <person name="Miettinen O."/>
            <person name="Hibbett D.S."/>
            <person name="Nagy L.G."/>
        </authorList>
    </citation>
    <scope>NUCLEOTIDE SEQUENCE [LARGE SCALE GENOMIC DNA]</scope>
    <source>
        <strain evidence="2 3">OMC1185</strain>
    </source>
</reference>
<keyword evidence="3" id="KW-1185">Reference proteome</keyword>
<dbReference type="InterPro" id="IPR012336">
    <property type="entry name" value="Thioredoxin-like_fold"/>
</dbReference>
<dbReference type="AlphaFoldDB" id="A0A5C3NLC8"/>
<dbReference type="Proteomes" id="UP000305948">
    <property type="component" value="Unassembled WGS sequence"/>
</dbReference>
<accession>A0A5C3NLC8</accession>
<evidence type="ECO:0000259" key="1">
    <source>
        <dbReference type="Pfam" id="PF17172"/>
    </source>
</evidence>
<name>A0A5C3NLC8_9AGAM</name>
<gene>
    <name evidence="2" type="ORF">OE88DRAFT_1722472</name>
</gene>
<feature type="domain" description="Thioredoxin-like fold" evidence="1">
    <location>
        <begin position="40"/>
        <end position="106"/>
    </location>
</feature>
<dbReference type="Pfam" id="PF17172">
    <property type="entry name" value="GST_N_4"/>
    <property type="match status" value="1"/>
</dbReference>
<protein>
    <recommendedName>
        <fullName evidence="1">Thioredoxin-like fold domain-containing protein</fullName>
    </recommendedName>
</protein>
<evidence type="ECO:0000313" key="2">
    <source>
        <dbReference type="EMBL" id="TFK57677.1"/>
    </source>
</evidence>
<dbReference type="EMBL" id="ML213503">
    <property type="protein sequence ID" value="TFK57677.1"/>
    <property type="molecule type" value="Genomic_DNA"/>
</dbReference>
<organism evidence="2 3">
    <name type="scientific">Heliocybe sulcata</name>
    <dbReference type="NCBI Taxonomy" id="5364"/>
    <lineage>
        <taxon>Eukaryota</taxon>
        <taxon>Fungi</taxon>
        <taxon>Dikarya</taxon>
        <taxon>Basidiomycota</taxon>
        <taxon>Agaricomycotina</taxon>
        <taxon>Agaricomycetes</taxon>
        <taxon>Gloeophyllales</taxon>
        <taxon>Gloeophyllaceae</taxon>
        <taxon>Heliocybe</taxon>
    </lineage>
</organism>